<dbReference type="EMBL" id="CP002282">
    <property type="protein sequence ID" value="ADO83731.1"/>
    <property type="molecule type" value="Genomic_DNA"/>
</dbReference>
<organism evidence="2 3">
    <name type="scientific">Ilyobacter polytropus (strain ATCC 51220 / DSM 2926 / LMG 16218 / CuHBu1)</name>
    <dbReference type="NCBI Taxonomy" id="572544"/>
    <lineage>
        <taxon>Bacteria</taxon>
        <taxon>Fusobacteriati</taxon>
        <taxon>Fusobacteriota</taxon>
        <taxon>Fusobacteriia</taxon>
        <taxon>Fusobacteriales</taxon>
        <taxon>Fusobacteriaceae</taxon>
        <taxon>Ilyobacter</taxon>
    </lineage>
</organism>
<protein>
    <submittedName>
        <fullName evidence="2">Uncharacterized protein</fullName>
    </submittedName>
</protein>
<keyword evidence="1" id="KW-0175">Coiled coil</keyword>
<dbReference type="HOGENOM" id="CLU_1110238_0_0_0"/>
<dbReference type="AlphaFoldDB" id="E3HBN5"/>
<evidence type="ECO:0000313" key="3">
    <source>
        <dbReference type="Proteomes" id="UP000006875"/>
    </source>
</evidence>
<keyword evidence="2" id="KW-0614">Plasmid</keyword>
<proteinExistence type="predicted"/>
<name>E3HBN5_ILYPC</name>
<dbReference type="OrthoDB" id="9815836at2"/>
<gene>
    <name evidence="2" type="ordered locus">Ilyop_1960</name>
</gene>
<dbReference type="Proteomes" id="UP000006875">
    <property type="component" value="Plasmid pILYOP01"/>
</dbReference>
<feature type="coiled-coil region" evidence="1">
    <location>
        <begin position="66"/>
        <end position="100"/>
    </location>
</feature>
<dbReference type="SUPFAM" id="SSF57997">
    <property type="entry name" value="Tropomyosin"/>
    <property type="match status" value="1"/>
</dbReference>
<geneLocation type="plasmid" evidence="2 3">
    <name>pILYOP01</name>
</geneLocation>
<accession>E3HBN5</accession>
<dbReference type="Gene3D" id="1.20.58.60">
    <property type="match status" value="1"/>
</dbReference>
<dbReference type="RefSeq" id="WP_013388393.1">
    <property type="nucleotide sequence ID" value="NC_014633.1"/>
</dbReference>
<keyword evidence="3" id="KW-1185">Reference proteome</keyword>
<dbReference type="KEGG" id="ipo:Ilyop_1960"/>
<evidence type="ECO:0000313" key="2">
    <source>
        <dbReference type="EMBL" id="ADO83731.1"/>
    </source>
</evidence>
<sequence>MRKTWTAAEETYIKENFEKSRKDLAEHLGVSLPAINSKIQKMKQLGQLGKPNLVKKEIPVKKDPTLVEAFDVIDEKEKEIQQLKKKLDIKNKELKEYSENNKKHLHTISSLQGKITGTEKDAEGHERHLRELNTALRYRENHIDDLKKQLEDLNPYHEGLSETVPKSCFDKLTEKYQKLEVKYAEAQLEIEEYEELINEEENEVLHNDYFEVKSQLKTHKQFLQIIEEKDTTISNLKNGAVLIDILGRDL</sequence>
<evidence type="ECO:0000256" key="1">
    <source>
        <dbReference type="SAM" id="Coils"/>
    </source>
</evidence>
<reference evidence="2 3" key="1">
    <citation type="journal article" date="2010" name="Stand. Genomic Sci.">
        <title>Complete genome sequence of Ilyobacter polytropus type strain (CuHbu1).</title>
        <authorList>
            <person name="Sikorski J."/>
            <person name="Chertkov O."/>
            <person name="Lapidus A."/>
            <person name="Nolan M."/>
            <person name="Lucas S."/>
            <person name="Del Rio T.G."/>
            <person name="Tice H."/>
            <person name="Cheng J.F."/>
            <person name="Tapia R."/>
            <person name="Han C."/>
            <person name="Goodwin L."/>
            <person name="Pitluck S."/>
            <person name="Liolios K."/>
            <person name="Ivanova N."/>
            <person name="Mavromatis K."/>
            <person name="Mikhailova N."/>
            <person name="Pati A."/>
            <person name="Chen A."/>
            <person name="Palaniappan K."/>
            <person name="Land M."/>
            <person name="Hauser L."/>
            <person name="Chang Y.J."/>
            <person name="Jeffries C.D."/>
            <person name="Brambilla E."/>
            <person name="Yasawong M."/>
            <person name="Rohde M."/>
            <person name="Pukall R."/>
            <person name="Spring S."/>
            <person name="Goker M."/>
            <person name="Woyke T."/>
            <person name="Bristow J."/>
            <person name="Eisen J.A."/>
            <person name="Markowitz V."/>
            <person name="Hugenholtz P."/>
            <person name="Kyrpides N.C."/>
            <person name="Klenk H.P."/>
        </authorList>
    </citation>
    <scope>NUCLEOTIDE SEQUENCE [LARGE SCALE GENOMIC DNA]</scope>
    <source>
        <strain evidence="3">ATCC 51220 / DSM 2926 / LMG 16218 / CuHBu1</strain>
        <plasmid evidence="3">pILYOP01</plasmid>
    </source>
</reference>
<feature type="coiled-coil region" evidence="1">
    <location>
        <begin position="169"/>
        <end position="203"/>
    </location>
</feature>